<dbReference type="InterPro" id="IPR005331">
    <property type="entry name" value="Sulfotransferase"/>
</dbReference>
<accession>A0A1B6VH72</accession>
<dbReference type="Pfam" id="PF03567">
    <property type="entry name" value="Sulfotransfer_2"/>
    <property type="match status" value="1"/>
</dbReference>
<reference evidence="1 2" key="1">
    <citation type="submission" date="2016-03" db="EMBL/GenBank/DDBJ databases">
        <title>Draft genome sequence of Gluconobacter cerinus strain CECT 9110.</title>
        <authorList>
            <person name="Sainz F."/>
            <person name="Mas A."/>
            <person name="Torija M.J."/>
        </authorList>
    </citation>
    <scope>NUCLEOTIDE SEQUENCE [LARGE SCALE GENOMIC DNA]</scope>
    <source>
        <strain evidence="1 2">CECT 9110</strain>
    </source>
</reference>
<dbReference type="GO" id="GO:0016020">
    <property type="term" value="C:membrane"/>
    <property type="evidence" value="ECO:0007669"/>
    <property type="project" value="InterPro"/>
</dbReference>
<evidence type="ECO:0000313" key="1">
    <source>
        <dbReference type="EMBL" id="OAJ66564.1"/>
    </source>
</evidence>
<dbReference type="AlphaFoldDB" id="A0A1B6VH72"/>
<evidence type="ECO:0000313" key="2">
    <source>
        <dbReference type="Proteomes" id="UP000077786"/>
    </source>
</evidence>
<dbReference type="PATRIC" id="fig|38307.3.peg.2814"/>
<sequence>MPSYSTLVQEKIPESSVLRPVPDGIPQSLLCRIFRVQQFNDIHERAAELHLRLPLGKKRLKRLECIRSAGALFIHVPKNGGTSICNQLYGCSMMHQTFRYYRHVTPELSKALPSFAIWRDPVERFVSAWAFARKGGTSTVKIHPSVNALYRSFHTLDDAITHVESQSSPYDVDHVFRPQAWYICGKDGQLEVDNLFPMEQIAQLPELVPAMRGHVIPHLNQNPHAIEVTALQARRIRKLYQQDEALRP</sequence>
<dbReference type="RefSeq" id="WP_064275198.1">
    <property type="nucleotide sequence ID" value="NZ_LUTU01000014.1"/>
</dbReference>
<organism evidence="1 2">
    <name type="scientific">Gluconobacter cerinus</name>
    <dbReference type="NCBI Taxonomy" id="38307"/>
    <lineage>
        <taxon>Bacteria</taxon>
        <taxon>Pseudomonadati</taxon>
        <taxon>Pseudomonadota</taxon>
        <taxon>Alphaproteobacteria</taxon>
        <taxon>Acetobacterales</taxon>
        <taxon>Acetobacteraceae</taxon>
        <taxon>Gluconobacter</taxon>
    </lineage>
</organism>
<dbReference type="EMBL" id="LUTU01000014">
    <property type="protein sequence ID" value="OAJ66564.1"/>
    <property type="molecule type" value="Genomic_DNA"/>
</dbReference>
<comment type="caution">
    <text evidence="1">The sequence shown here is derived from an EMBL/GenBank/DDBJ whole genome shotgun (WGS) entry which is preliminary data.</text>
</comment>
<dbReference type="Proteomes" id="UP000077786">
    <property type="component" value="Unassembled WGS sequence"/>
</dbReference>
<name>A0A1B6VH72_9PROT</name>
<protein>
    <recommendedName>
        <fullName evidence="3">Sulfotransferase family protein</fullName>
    </recommendedName>
</protein>
<dbReference type="GO" id="GO:0008146">
    <property type="term" value="F:sulfotransferase activity"/>
    <property type="evidence" value="ECO:0007669"/>
    <property type="project" value="InterPro"/>
</dbReference>
<gene>
    <name evidence="1" type="ORF">A0123_02696</name>
</gene>
<proteinExistence type="predicted"/>
<dbReference type="Gene3D" id="3.40.50.300">
    <property type="entry name" value="P-loop containing nucleotide triphosphate hydrolases"/>
    <property type="match status" value="1"/>
</dbReference>
<dbReference type="InterPro" id="IPR027417">
    <property type="entry name" value="P-loop_NTPase"/>
</dbReference>
<evidence type="ECO:0008006" key="3">
    <source>
        <dbReference type="Google" id="ProtNLM"/>
    </source>
</evidence>